<comment type="caution">
    <text evidence="1">The sequence shown here is derived from an EMBL/GenBank/DDBJ whole genome shotgun (WGS) entry which is preliminary data.</text>
</comment>
<accession>A0A7W7S8V0</accession>
<evidence type="ECO:0000313" key="2">
    <source>
        <dbReference type="Proteomes" id="UP000573327"/>
    </source>
</evidence>
<gene>
    <name evidence="1" type="ORF">F4556_001317</name>
</gene>
<protein>
    <submittedName>
        <fullName evidence="1">Uncharacterized protein</fullName>
    </submittedName>
</protein>
<reference evidence="1 2" key="1">
    <citation type="submission" date="2020-08" db="EMBL/GenBank/DDBJ databases">
        <title>Sequencing the genomes of 1000 actinobacteria strains.</title>
        <authorList>
            <person name="Klenk H.-P."/>
        </authorList>
    </citation>
    <scope>NUCLEOTIDE SEQUENCE [LARGE SCALE GENOMIC DNA]</scope>
    <source>
        <strain evidence="1 2">DSM 44786</strain>
    </source>
</reference>
<evidence type="ECO:0000313" key="1">
    <source>
        <dbReference type="EMBL" id="MBB4945782.1"/>
    </source>
</evidence>
<dbReference type="EMBL" id="JACHJR010000001">
    <property type="protein sequence ID" value="MBB4945782.1"/>
    <property type="molecule type" value="Genomic_DNA"/>
</dbReference>
<dbReference type="Proteomes" id="UP000573327">
    <property type="component" value="Unassembled WGS sequence"/>
</dbReference>
<dbReference type="RefSeq" id="WP_184912408.1">
    <property type="nucleotide sequence ID" value="NZ_JACHJR010000001.1"/>
</dbReference>
<name>A0A7W7S8V0_9ACTN</name>
<organism evidence="1 2">
    <name type="scientific">Kitasatospora gansuensis</name>
    <dbReference type="NCBI Taxonomy" id="258050"/>
    <lineage>
        <taxon>Bacteria</taxon>
        <taxon>Bacillati</taxon>
        <taxon>Actinomycetota</taxon>
        <taxon>Actinomycetes</taxon>
        <taxon>Kitasatosporales</taxon>
        <taxon>Streptomycetaceae</taxon>
        <taxon>Kitasatospora</taxon>
    </lineage>
</organism>
<proteinExistence type="predicted"/>
<keyword evidence="2" id="KW-1185">Reference proteome</keyword>
<dbReference type="AlphaFoldDB" id="A0A7W7S8V0"/>
<sequence length="317" mass="33911">MITYECRRLRSLADEERWPELLGLYRESRAVGAALRGEAQGAAETGPLGHLIAYGAPPELAARLFDPDGGPGAAATVADHDAGPLWEVLATRHSWRRLAPLLGPARVRRLVQHTRVLLGEELGHGAEPDRDGVPLTLEPWELAGWEPAARVREYLRTGGARRALLTLPANREGLGPVELPEPGTLVRELAATRLLAAAVPWATARCVRGPGPAAAARLAPDRQVTGGYLPFGAVYPALLQAASDGPARGSAQGRIAVWRLLSAMTGEPGPAEVNTLVSRLRCFTWHEPTDELRFVHLALEDPATGLSWALSGAVREG</sequence>